<dbReference type="SUPFAM" id="SSF47473">
    <property type="entry name" value="EF-hand"/>
    <property type="match status" value="1"/>
</dbReference>
<sequence length="211" mass="23041">MIWRYALDATPPQRSAPMQPPGGYGAPGYGQPAGYGAPPPGQPGYGAPPPGQPGYGTPYGGAPPPQPGYGAPGQPPYGGAPGYGGQQPGMFDRDHSGTIDLNEFQSLWNYIQQWRGVFERIDSNRSGSIEHHELTQAFQQMGYNLSPQFVNVVICKFDTQARRCLTLDNFIQACVMLKTLTDMFKARDTSMSGNIRLNYEEYMTMAVLNKP</sequence>
<evidence type="ECO:0000256" key="1">
    <source>
        <dbReference type="ARBA" id="ARBA00004496"/>
    </source>
</evidence>
<comment type="subcellular location">
    <subcellularLocation>
        <location evidence="1">Cytoplasm</location>
    </subcellularLocation>
</comment>
<dbReference type="Pfam" id="PF13499">
    <property type="entry name" value="EF-hand_7"/>
    <property type="match status" value="1"/>
</dbReference>
<gene>
    <name evidence="8" type="ORF">KUTeg_000414</name>
</gene>
<dbReference type="PROSITE" id="PS00018">
    <property type="entry name" value="EF_HAND_1"/>
    <property type="match status" value="1"/>
</dbReference>
<dbReference type="InterPro" id="IPR018247">
    <property type="entry name" value="EF_Hand_1_Ca_BS"/>
</dbReference>
<evidence type="ECO:0000256" key="3">
    <source>
        <dbReference type="ARBA" id="ARBA00022723"/>
    </source>
</evidence>
<evidence type="ECO:0000256" key="4">
    <source>
        <dbReference type="ARBA" id="ARBA00022737"/>
    </source>
</evidence>
<dbReference type="Gene3D" id="1.10.238.10">
    <property type="entry name" value="EF-hand"/>
    <property type="match status" value="1"/>
</dbReference>
<comment type="caution">
    <text evidence="8">The sequence shown here is derived from an EMBL/GenBank/DDBJ whole genome shotgun (WGS) entry which is preliminary data.</text>
</comment>
<organism evidence="8 9">
    <name type="scientific">Tegillarca granosa</name>
    <name type="common">Malaysian cockle</name>
    <name type="synonym">Anadara granosa</name>
    <dbReference type="NCBI Taxonomy" id="220873"/>
    <lineage>
        <taxon>Eukaryota</taxon>
        <taxon>Metazoa</taxon>
        <taxon>Spiralia</taxon>
        <taxon>Lophotrochozoa</taxon>
        <taxon>Mollusca</taxon>
        <taxon>Bivalvia</taxon>
        <taxon>Autobranchia</taxon>
        <taxon>Pteriomorphia</taxon>
        <taxon>Arcoida</taxon>
        <taxon>Arcoidea</taxon>
        <taxon>Arcidae</taxon>
        <taxon>Tegillarca</taxon>
    </lineage>
</organism>
<feature type="domain" description="EF-hand" evidence="7">
    <location>
        <begin position="109"/>
        <end position="144"/>
    </location>
</feature>
<dbReference type="Pfam" id="PF13202">
    <property type="entry name" value="EF-hand_5"/>
    <property type="match status" value="1"/>
</dbReference>
<evidence type="ECO:0000313" key="8">
    <source>
        <dbReference type="EMBL" id="KAJ8321943.1"/>
    </source>
</evidence>
<dbReference type="EMBL" id="JARBDR010000018">
    <property type="protein sequence ID" value="KAJ8321943.1"/>
    <property type="molecule type" value="Genomic_DNA"/>
</dbReference>
<accession>A0ABQ9G1U1</accession>
<evidence type="ECO:0000259" key="7">
    <source>
        <dbReference type="PROSITE" id="PS50222"/>
    </source>
</evidence>
<keyword evidence="2" id="KW-0963">Cytoplasm</keyword>
<feature type="region of interest" description="Disordered" evidence="6">
    <location>
        <begin position="1"/>
        <end position="96"/>
    </location>
</feature>
<proteinExistence type="predicted"/>
<reference evidence="8 9" key="1">
    <citation type="submission" date="2022-12" db="EMBL/GenBank/DDBJ databases">
        <title>Chromosome-level genome of Tegillarca granosa.</title>
        <authorList>
            <person name="Kim J."/>
        </authorList>
    </citation>
    <scope>NUCLEOTIDE SEQUENCE [LARGE SCALE GENOMIC DNA]</scope>
    <source>
        <strain evidence="8">Teg-2019</strain>
        <tissue evidence="8">Adductor muscle</tissue>
    </source>
</reference>
<keyword evidence="9" id="KW-1185">Reference proteome</keyword>
<dbReference type="InterPro" id="IPR011992">
    <property type="entry name" value="EF-hand-dom_pair"/>
</dbReference>
<keyword evidence="3" id="KW-0479">Metal-binding</keyword>
<evidence type="ECO:0000256" key="6">
    <source>
        <dbReference type="SAM" id="MobiDB-lite"/>
    </source>
</evidence>
<protein>
    <recommendedName>
        <fullName evidence="7">EF-hand domain-containing protein</fullName>
    </recommendedName>
</protein>
<keyword evidence="4" id="KW-0677">Repeat</keyword>
<dbReference type="InterPro" id="IPR002048">
    <property type="entry name" value="EF_hand_dom"/>
</dbReference>
<dbReference type="Proteomes" id="UP001217089">
    <property type="component" value="Unassembled WGS sequence"/>
</dbReference>
<feature type="compositionally biased region" description="Pro residues" evidence="6">
    <location>
        <begin position="37"/>
        <end position="52"/>
    </location>
</feature>
<dbReference type="PANTHER" id="PTHR46212">
    <property type="entry name" value="PEFLIN"/>
    <property type="match status" value="1"/>
</dbReference>
<keyword evidence="5" id="KW-0106">Calcium</keyword>
<evidence type="ECO:0000313" key="9">
    <source>
        <dbReference type="Proteomes" id="UP001217089"/>
    </source>
</evidence>
<feature type="compositionally biased region" description="Gly residues" evidence="6">
    <location>
        <begin position="22"/>
        <end position="33"/>
    </location>
</feature>
<dbReference type="PROSITE" id="PS50222">
    <property type="entry name" value="EF_HAND_2"/>
    <property type="match status" value="1"/>
</dbReference>
<name>A0ABQ9G1U1_TEGGR</name>
<dbReference type="InterPro" id="IPR051426">
    <property type="entry name" value="Peflin/Sorcin_CaBP"/>
</dbReference>
<dbReference type="PANTHER" id="PTHR46212:SF3">
    <property type="entry name" value="GH27120P"/>
    <property type="match status" value="1"/>
</dbReference>
<evidence type="ECO:0000256" key="5">
    <source>
        <dbReference type="ARBA" id="ARBA00022837"/>
    </source>
</evidence>
<evidence type="ECO:0000256" key="2">
    <source>
        <dbReference type="ARBA" id="ARBA00022490"/>
    </source>
</evidence>